<feature type="region of interest" description="Disordered" evidence="1">
    <location>
        <begin position="1"/>
        <end position="23"/>
    </location>
</feature>
<evidence type="ECO:0000313" key="2">
    <source>
        <dbReference type="EMBL" id="WRL66735.1"/>
    </source>
</evidence>
<feature type="compositionally biased region" description="Basic and acidic residues" evidence="1">
    <location>
        <begin position="1"/>
        <end position="10"/>
    </location>
</feature>
<organism evidence="2 3">
    <name type="scientific">Blastococcus brunescens</name>
    <dbReference type="NCBI Taxonomy" id="1564165"/>
    <lineage>
        <taxon>Bacteria</taxon>
        <taxon>Bacillati</taxon>
        <taxon>Actinomycetota</taxon>
        <taxon>Actinomycetes</taxon>
        <taxon>Geodermatophilales</taxon>
        <taxon>Geodermatophilaceae</taxon>
        <taxon>Blastococcus</taxon>
    </lineage>
</organism>
<dbReference type="Proteomes" id="UP001324287">
    <property type="component" value="Chromosome"/>
</dbReference>
<accession>A0ABZ1B7F9</accession>
<proteinExistence type="predicted"/>
<evidence type="ECO:0000256" key="1">
    <source>
        <dbReference type="SAM" id="MobiDB-lite"/>
    </source>
</evidence>
<dbReference type="EMBL" id="CP141261">
    <property type="protein sequence ID" value="WRL66735.1"/>
    <property type="molecule type" value="Genomic_DNA"/>
</dbReference>
<protein>
    <submittedName>
        <fullName evidence="2">Uncharacterized protein</fullName>
    </submittedName>
</protein>
<reference evidence="2 3" key="1">
    <citation type="submission" date="2023-12" db="EMBL/GenBank/DDBJ databases">
        <title>Blastococcus brunescens sp. nov., an actonobacterium isolated from sandstone collected in sahara desert.</title>
        <authorList>
            <person name="Gtari M."/>
            <person name="Ghodhbane F."/>
        </authorList>
    </citation>
    <scope>NUCLEOTIDE SEQUENCE [LARGE SCALE GENOMIC DNA]</scope>
    <source>
        <strain evidence="2 3">BMG 8361</strain>
    </source>
</reference>
<sequence>MGRRLLDDAHPCTPGTYGTAGRPKYEVPEAASWSSGTIGAAVTRTTLRPAAGTGSGCSP</sequence>
<name>A0ABZ1B7F9_9ACTN</name>
<keyword evidence="3" id="KW-1185">Reference proteome</keyword>
<evidence type="ECO:0000313" key="3">
    <source>
        <dbReference type="Proteomes" id="UP001324287"/>
    </source>
</evidence>
<dbReference type="RefSeq" id="WP_324278047.1">
    <property type="nucleotide sequence ID" value="NZ_CP141261.1"/>
</dbReference>
<gene>
    <name evidence="2" type="ORF">U6N30_15915</name>
</gene>